<dbReference type="InterPro" id="IPR023772">
    <property type="entry name" value="DNA-bd_HTH_TetR-type_CS"/>
</dbReference>
<sequence length="194" mass="22516">MKTSDERSLLTQKLIIKKSMELFVLKGYHNTSLRDIAAECGISTGAIYHHFSSKEEIAVKLFNDTVLFLNNLFKETLQSKKDTKYKIKELVLNLIRIAEEDRITLEYALNIKHKEIITDGKPICSSGPFEMLRTFLKNEMQKGNIKKMDSYVATVCLTGIPVRLIQIKWDNVIKKNLDIYKEEIFESVWRTLKP</sequence>
<dbReference type="InterPro" id="IPR009057">
    <property type="entry name" value="Homeodomain-like_sf"/>
</dbReference>
<dbReference type="Proteomes" id="UP000322454">
    <property type="component" value="Unassembled WGS sequence"/>
</dbReference>
<evidence type="ECO:0000256" key="2">
    <source>
        <dbReference type="PROSITE-ProRule" id="PRU00335"/>
    </source>
</evidence>
<dbReference type="Pfam" id="PF00440">
    <property type="entry name" value="TetR_N"/>
    <property type="match status" value="1"/>
</dbReference>
<dbReference type="PROSITE" id="PS01081">
    <property type="entry name" value="HTH_TETR_1"/>
    <property type="match status" value="1"/>
</dbReference>
<feature type="domain" description="HTH tetR-type" evidence="3">
    <location>
        <begin position="9"/>
        <end position="69"/>
    </location>
</feature>
<dbReference type="PROSITE" id="PS50977">
    <property type="entry name" value="HTH_TETR_2"/>
    <property type="match status" value="1"/>
</dbReference>
<comment type="caution">
    <text evidence="4">The sequence shown here is derived from an EMBL/GenBank/DDBJ whole genome shotgun (WGS) entry which is preliminary data.</text>
</comment>
<organism evidence="4 5">
    <name type="scientific">Candidatus Acidulodesulfobacterium acidiphilum</name>
    <dbReference type="NCBI Taxonomy" id="2597224"/>
    <lineage>
        <taxon>Bacteria</taxon>
        <taxon>Deltaproteobacteria</taxon>
        <taxon>Candidatus Acidulodesulfobacterales</taxon>
        <taxon>Candidatus Acidulodesulfobacterium</taxon>
    </lineage>
</organism>
<dbReference type="PRINTS" id="PR00455">
    <property type="entry name" value="HTHTETR"/>
</dbReference>
<proteinExistence type="predicted"/>
<dbReference type="Gene3D" id="1.10.357.10">
    <property type="entry name" value="Tetracycline Repressor, domain 2"/>
    <property type="match status" value="1"/>
</dbReference>
<protein>
    <submittedName>
        <fullName evidence="4">TetR/AcrR family transcriptional regulator</fullName>
    </submittedName>
</protein>
<name>A0A520X8F9_9DELT</name>
<reference evidence="4 5" key="1">
    <citation type="submission" date="2019-01" db="EMBL/GenBank/DDBJ databases">
        <title>Insights into ecological role of a new deltaproteobacterial order Candidatus Sinidesulfobacterales (Sva0485) by metagenomics and metatranscriptomics.</title>
        <authorList>
            <person name="Tan S."/>
            <person name="Liu J."/>
            <person name="Fang Y."/>
            <person name="Hedlund B."/>
            <person name="Lian Z.-H."/>
            <person name="Huang L.-Y."/>
            <person name="Li J.-T."/>
            <person name="Huang L.-N."/>
            <person name="Li W.-J."/>
            <person name="Jiang H.-C."/>
            <person name="Dong H.-L."/>
            <person name="Shu W.-S."/>
        </authorList>
    </citation>
    <scope>NUCLEOTIDE SEQUENCE [LARGE SCALE GENOMIC DNA]</scope>
    <source>
        <strain evidence="4">AP4</strain>
    </source>
</reference>
<dbReference type="AlphaFoldDB" id="A0A520X8F9"/>
<accession>A0A520X8F9</accession>
<dbReference type="InterPro" id="IPR001647">
    <property type="entry name" value="HTH_TetR"/>
</dbReference>
<evidence type="ECO:0000313" key="5">
    <source>
        <dbReference type="Proteomes" id="UP000322454"/>
    </source>
</evidence>
<gene>
    <name evidence="4" type="ORF">EVJ48_08805</name>
</gene>
<dbReference type="InterPro" id="IPR050624">
    <property type="entry name" value="HTH-type_Tx_Regulator"/>
</dbReference>
<evidence type="ECO:0000256" key="1">
    <source>
        <dbReference type="ARBA" id="ARBA00023125"/>
    </source>
</evidence>
<dbReference type="SUPFAM" id="SSF46689">
    <property type="entry name" value="Homeodomain-like"/>
    <property type="match status" value="1"/>
</dbReference>
<dbReference type="GO" id="GO:0003677">
    <property type="term" value="F:DNA binding"/>
    <property type="evidence" value="ECO:0007669"/>
    <property type="project" value="UniProtKB-UniRule"/>
</dbReference>
<evidence type="ECO:0000313" key="4">
    <source>
        <dbReference type="EMBL" id="RZV37491.1"/>
    </source>
</evidence>
<feature type="DNA-binding region" description="H-T-H motif" evidence="2">
    <location>
        <begin position="32"/>
        <end position="51"/>
    </location>
</feature>
<dbReference type="PANTHER" id="PTHR43479:SF11">
    <property type="entry name" value="ACREF_ENVCD OPERON REPRESSOR-RELATED"/>
    <property type="match status" value="1"/>
</dbReference>
<dbReference type="PANTHER" id="PTHR43479">
    <property type="entry name" value="ACREF/ENVCD OPERON REPRESSOR-RELATED"/>
    <property type="match status" value="1"/>
</dbReference>
<evidence type="ECO:0000259" key="3">
    <source>
        <dbReference type="PROSITE" id="PS50977"/>
    </source>
</evidence>
<dbReference type="EMBL" id="SHMQ01000036">
    <property type="protein sequence ID" value="RZV37491.1"/>
    <property type="molecule type" value="Genomic_DNA"/>
</dbReference>
<keyword evidence="1 2" id="KW-0238">DNA-binding</keyword>